<protein>
    <recommendedName>
        <fullName evidence="3">F-box domain-containing protein</fullName>
    </recommendedName>
</protein>
<dbReference type="InterPro" id="IPR032675">
    <property type="entry name" value="LRR_dom_sf"/>
</dbReference>
<keyword evidence="2" id="KW-1185">Reference proteome</keyword>
<dbReference type="AlphaFoldDB" id="A0AA39PE26"/>
<proteinExistence type="predicted"/>
<dbReference type="SUPFAM" id="SSF52047">
    <property type="entry name" value="RNI-like"/>
    <property type="match status" value="1"/>
</dbReference>
<accession>A0AA39PE26</accession>
<evidence type="ECO:0000313" key="1">
    <source>
        <dbReference type="EMBL" id="KAK0482135.1"/>
    </source>
</evidence>
<reference evidence="1" key="1">
    <citation type="submission" date="2023-06" db="EMBL/GenBank/DDBJ databases">
        <authorList>
            <consortium name="Lawrence Berkeley National Laboratory"/>
            <person name="Ahrendt S."/>
            <person name="Sahu N."/>
            <person name="Indic B."/>
            <person name="Wong-Bajracharya J."/>
            <person name="Merenyi Z."/>
            <person name="Ke H.-M."/>
            <person name="Monk M."/>
            <person name="Kocsube S."/>
            <person name="Drula E."/>
            <person name="Lipzen A."/>
            <person name="Balint B."/>
            <person name="Henrissat B."/>
            <person name="Andreopoulos B."/>
            <person name="Martin F.M."/>
            <person name="Harder C.B."/>
            <person name="Rigling D."/>
            <person name="Ford K.L."/>
            <person name="Foster G.D."/>
            <person name="Pangilinan J."/>
            <person name="Papanicolaou A."/>
            <person name="Barry K."/>
            <person name="LaButti K."/>
            <person name="Viragh M."/>
            <person name="Koriabine M."/>
            <person name="Yan M."/>
            <person name="Riley R."/>
            <person name="Champramary S."/>
            <person name="Plett K.L."/>
            <person name="Tsai I.J."/>
            <person name="Slot J."/>
            <person name="Sipos G."/>
            <person name="Plett J."/>
            <person name="Nagy L.G."/>
            <person name="Grigoriev I.V."/>
        </authorList>
    </citation>
    <scope>NUCLEOTIDE SEQUENCE</scope>
    <source>
        <strain evidence="1">HWK02</strain>
    </source>
</reference>
<dbReference type="Proteomes" id="UP001175228">
    <property type="component" value="Unassembled WGS sequence"/>
</dbReference>
<comment type="caution">
    <text evidence="1">The sequence shown here is derived from an EMBL/GenBank/DDBJ whole genome shotgun (WGS) entry which is preliminary data.</text>
</comment>
<dbReference type="EMBL" id="JAUEPU010000068">
    <property type="protein sequence ID" value="KAK0482135.1"/>
    <property type="molecule type" value="Genomic_DNA"/>
</dbReference>
<dbReference type="Gene3D" id="3.80.10.10">
    <property type="entry name" value="Ribonuclease Inhibitor"/>
    <property type="match status" value="1"/>
</dbReference>
<evidence type="ECO:0000313" key="2">
    <source>
        <dbReference type="Proteomes" id="UP001175228"/>
    </source>
</evidence>
<organism evidence="1 2">
    <name type="scientific">Armillaria luteobubalina</name>
    <dbReference type="NCBI Taxonomy" id="153913"/>
    <lineage>
        <taxon>Eukaryota</taxon>
        <taxon>Fungi</taxon>
        <taxon>Dikarya</taxon>
        <taxon>Basidiomycota</taxon>
        <taxon>Agaricomycotina</taxon>
        <taxon>Agaricomycetes</taxon>
        <taxon>Agaricomycetidae</taxon>
        <taxon>Agaricales</taxon>
        <taxon>Marasmiineae</taxon>
        <taxon>Physalacriaceae</taxon>
        <taxon>Armillaria</taxon>
    </lineage>
</organism>
<sequence length="427" mass="48043">MSLMLQNPGRIPQELVNTVLDELRGDIATLSACSLVCRPWTNPSQALIFSCIHLLRENGRDDLSKGRPQFRSLLSFCDFLATNPHIGPLVGTLRLQSKGPALPGSSGSRAVKARWEPLRNTLACALPALTHLKSLELRFDRIYGWNAFSEWEGAHVFTQASLVLTKLELRRITFEDLDVLLCLLQRTCSLEVLVLQEINFAQNDPYADVSSLLVAVQTDKRSQLKTLSLQRMEAHVFDIVTRALTRPWFPVDVGHLRLLDLYGSLQGDGTPVGDDLTAAAEFLSMNQNSLEHFSTCQPFGAQHLCPLLKCRTLRTMCMSAVTSASAWLDRICPAVTNVSHFAMESLTVEISGHYSKHLLHDDSFKWRELDRLLAASALRQFTIFFARAESDYERYWDINWAEPEDFDSVLPALSRSSRLDVQLEIIV</sequence>
<name>A0AA39PE26_9AGAR</name>
<gene>
    <name evidence="1" type="ORF">EDD18DRAFT_1362742</name>
</gene>
<evidence type="ECO:0008006" key="3">
    <source>
        <dbReference type="Google" id="ProtNLM"/>
    </source>
</evidence>